<sequence length="316" mass="33545">MTVTVDRGSQDLPRALAFACALASVLFIGLNNTVYLRHALPPVDTVRALASAPGSIVLSAIIVWWTAHRWLAARGYPPIAAAVALPVFLVFQVLAIILMALAATFVFYTVDAVTAMLRVVALQGALSQVGWFIVISKLQDLLLTCGLGWLATRATLFLSVRRAAVRAPLPWRLDRGTIIAVAVGTLYFWETFLDAMNFANLGLLDQTLAAAILDMVVQPLISAGVAALILRKLVPFATRGLTVGSAFGLGSAIAWLLSGSLVLLLAAALWLLPVGGSLQVIGLVLANPWPMTIVYAALMGLATLGLGILFLKPRRA</sequence>
<feature type="transmembrane region" description="Helical" evidence="1">
    <location>
        <begin position="242"/>
        <end position="272"/>
    </location>
</feature>
<comment type="caution">
    <text evidence="2">The sequence shown here is derived from an EMBL/GenBank/DDBJ whole genome shotgun (WGS) entry which is preliminary data.</text>
</comment>
<gene>
    <name evidence="2" type="ORF">CAL25_01595</name>
</gene>
<feature type="transmembrane region" description="Helical" evidence="1">
    <location>
        <begin position="292"/>
        <end position="311"/>
    </location>
</feature>
<reference evidence="2 3" key="1">
    <citation type="submission" date="2017-05" db="EMBL/GenBank/DDBJ databases">
        <title>Complete and WGS of Bordetella genogroups.</title>
        <authorList>
            <person name="Spilker T."/>
            <person name="LiPuma J."/>
        </authorList>
    </citation>
    <scope>NUCLEOTIDE SEQUENCE [LARGE SCALE GENOMIC DNA]</scope>
    <source>
        <strain evidence="2 3">AU10456</strain>
    </source>
</reference>
<protein>
    <submittedName>
        <fullName evidence="2">Uncharacterized protein</fullName>
    </submittedName>
</protein>
<feature type="transmembrane region" description="Helical" evidence="1">
    <location>
        <begin position="79"/>
        <end position="108"/>
    </location>
</feature>
<dbReference type="EMBL" id="NEVP01000001">
    <property type="protein sequence ID" value="OZI55137.1"/>
    <property type="molecule type" value="Genomic_DNA"/>
</dbReference>
<dbReference type="Proteomes" id="UP000216913">
    <property type="component" value="Unassembled WGS sequence"/>
</dbReference>
<keyword evidence="1" id="KW-0472">Membrane</keyword>
<dbReference type="AlphaFoldDB" id="A0A261U0W9"/>
<feature type="transmembrane region" description="Helical" evidence="1">
    <location>
        <begin position="48"/>
        <end position="67"/>
    </location>
</feature>
<keyword evidence="1" id="KW-0812">Transmembrane</keyword>
<evidence type="ECO:0000313" key="2">
    <source>
        <dbReference type="EMBL" id="OZI55137.1"/>
    </source>
</evidence>
<name>A0A261U0W9_9BORD</name>
<evidence type="ECO:0000256" key="1">
    <source>
        <dbReference type="SAM" id="Phobius"/>
    </source>
</evidence>
<dbReference type="RefSeq" id="WP_094798191.1">
    <property type="nucleotide sequence ID" value="NZ_NEVP01000001.1"/>
</dbReference>
<keyword evidence="1" id="KW-1133">Transmembrane helix</keyword>
<proteinExistence type="predicted"/>
<keyword evidence="3" id="KW-1185">Reference proteome</keyword>
<organism evidence="2 3">
    <name type="scientific">Bordetella genomosp. 5</name>
    <dbReference type="NCBI Taxonomy" id="1395608"/>
    <lineage>
        <taxon>Bacteria</taxon>
        <taxon>Pseudomonadati</taxon>
        <taxon>Pseudomonadota</taxon>
        <taxon>Betaproteobacteria</taxon>
        <taxon>Burkholderiales</taxon>
        <taxon>Alcaligenaceae</taxon>
        <taxon>Bordetella</taxon>
    </lineage>
</organism>
<feature type="transmembrane region" description="Helical" evidence="1">
    <location>
        <begin position="209"/>
        <end position="230"/>
    </location>
</feature>
<accession>A0A261U0W9</accession>
<feature type="transmembrane region" description="Helical" evidence="1">
    <location>
        <begin position="15"/>
        <end position="36"/>
    </location>
</feature>
<feature type="transmembrane region" description="Helical" evidence="1">
    <location>
        <begin position="172"/>
        <end position="189"/>
    </location>
</feature>
<evidence type="ECO:0000313" key="3">
    <source>
        <dbReference type="Proteomes" id="UP000216913"/>
    </source>
</evidence>